<dbReference type="GO" id="GO:0051301">
    <property type="term" value="P:cell division"/>
    <property type="evidence" value="ECO:0007669"/>
    <property type="project" value="UniProtKB-KW"/>
</dbReference>
<dbReference type="Pfam" id="PF02984">
    <property type="entry name" value="Cyclin_C"/>
    <property type="match status" value="1"/>
</dbReference>
<evidence type="ECO:0000259" key="6">
    <source>
        <dbReference type="SMART" id="SM00385"/>
    </source>
</evidence>
<dbReference type="InterPro" id="IPR004367">
    <property type="entry name" value="Cyclin_C-dom"/>
</dbReference>
<dbReference type="InterPro" id="IPR048258">
    <property type="entry name" value="Cyclins_cyclin-box"/>
</dbReference>
<dbReference type="InterPro" id="IPR006671">
    <property type="entry name" value="Cyclin_N"/>
</dbReference>
<dbReference type="Gene3D" id="1.10.472.10">
    <property type="entry name" value="Cyclin-like"/>
    <property type="match status" value="2"/>
</dbReference>
<reference evidence="8" key="1">
    <citation type="journal article" date="2018" name="Nat. Microbiol.">
        <title>Leveraging single-cell genomics to expand the fungal tree of life.</title>
        <authorList>
            <person name="Ahrendt S.R."/>
            <person name="Quandt C.A."/>
            <person name="Ciobanu D."/>
            <person name="Clum A."/>
            <person name="Salamov A."/>
            <person name="Andreopoulos B."/>
            <person name="Cheng J.F."/>
            <person name="Woyke T."/>
            <person name="Pelin A."/>
            <person name="Henrissat B."/>
            <person name="Reynolds N.K."/>
            <person name="Benny G.L."/>
            <person name="Smith M.E."/>
            <person name="James T.Y."/>
            <person name="Grigoriev I.V."/>
        </authorList>
    </citation>
    <scope>NUCLEOTIDE SEQUENCE [LARGE SCALE GENOMIC DNA]</scope>
    <source>
        <strain evidence="8">RSA 1356</strain>
    </source>
</reference>
<dbReference type="InterPro" id="IPR036915">
    <property type="entry name" value="Cyclin-like_sf"/>
</dbReference>
<evidence type="ECO:0000256" key="3">
    <source>
        <dbReference type="ARBA" id="ARBA00023306"/>
    </source>
</evidence>
<dbReference type="STRING" id="78915.A0A4P9XV37"/>
<evidence type="ECO:0000256" key="4">
    <source>
        <dbReference type="RuleBase" id="RU000383"/>
    </source>
</evidence>
<evidence type="ECO:0000256" key="2">
    <source>
        <dbReference type="ARBA" id="ARBA00023127"/>
    </source>
</evidence>
<dbReference type="InterPro" id="IPR013763">
    <property type="entry name" value="Cyclin-like_dom"/>
</dbReference>
<evidence type="ECO:0000256" key="1">
    <source>
        <dbReference type="ARBA" id="ARBA00022618"/>
    </source>
</evidence>
<accession>A0A4P9XV37</accession>
<evidence type="ECO:0000256" key="5">
    <source>
        <dbReference type="SAM" id="MobiDB-lite"/>
    </source>
</evidence>
<dbReference type="OrthoDB" id="2122115at2759"/>
<protein>
    <submittedName>
        <fullName evidence="7">Cyclin-like protein</fullName>
    </submittedName>
</protein>
<dbReference type="PANTHER" id="PTHR10177">
    <property type="entry name" value="CYCLINS"/>
    <property type="match status" value="1"/>
</dbReference>
<keyword evidence="8" id="KW-1185">Reference proteome</keyword>
<comment type="similarity">
    <text evidence="4">Belongs to the cyclin family.</text>
</comment>
<dbReference type="SUPFAM" id="SSF47954">
    <property type="entry name" value="Cyclin-like"/>
    <property type="match status" value="1"/>
</dbReference>
<gene>
    <name evidence="7" type="ORF">THASP1DRAFT_28093</name>
</gene>
<evidence type="ECO:0000313" key="8">
    <source>
        <dbReference type="Proteomes" id="UP000271241"/>
    </source>
</evidence>
<dbReference type="EMBL" id="KZ992469">
    <property type="protein sequence ID" value="RKP10115.1"/>
    <property type="molecule type" value="Genomic_DNA"/>
</dbReference>
<organism evidence="7 8">
    <name type="scientific">Thamnocephalis sphaerospora</name>
    <dbReference type="NCBI Taxonomy" id="78915"/>
    <lineage>
        <taxon>Eukaryota</taxon>
        <taxon>Fungi</taxon>
        <taxon>Fungi incertae sedis</taxon>
        <taxon>Zoopagomycota</taxon>
        <taxon>Zoopagomycotina</taxon>
        <taxon>Zoopagomycetes</taxon>
        <taxon>Zoopagales</taxon>
        <taxon>Sigmoideomycetaceae</taxon>
        <taxon>Thamnocephalis</taxon>
    </lineage>
</organism>
<dbReference type="Pfam" id="PF00134">
    <property type="entry name" value="Cyclin_N"/>
    <property type="match status" value="1"/>
</dbReference>
<dbReference type="InterPro" id="IPR039361">
    <property type="entry name" value="Cyclin"/>
</dbReference>
<feature type="region of interest" description="Disordered" evidence="5">
    <location>
        <begin position="141"/>
        <end position="160"/>
    </location>
</feature>
<evidence type="ECO:0000313" key="7">
    <source>
        <dbReference type="EMBL" id="RKP10115.1"/>
    </source>
</evidence>
<dbReference type="AlphaFoldDB" id="A0A4P9XV37"/>
<sequence length="439" mass="48376">MSFEMEPAARTTSASLHRADLSRGSASYRVPLQPLPSVDMLDASQEELNATTPPLPSTPTYPSPLHSVSCSRDGYLPTFASPPVPYSVSPCSSAGKDDDENGVNGVNYNHDWSAMNTASSRLTELSDGDDVLLDCAIDIDDEDIDPDRENQPPPSMQRLWPDQLDWRPRYTAAGLTDNVDIHDDQSEDGAASLAYVLSDQMRAQPRPDYTCHINLKFDYETLRRSVVIWVIQTSGTFGFHPETAYLTVNYVDRYLSCTGITDKYNCSEDDTKARQNYQQLAATALLAAAKLTEEVQNPYACNFVSLYASPISLVEIKDMEIDIGDKLQFQYLPVTPHRVIGEICAAIPALESALGDELVGLAYRYIAVTSIDYASLHFSPALLAAAALDRAMQDLAGEQADRYLPRAQLAMLTGVELRDVDECACYLGAVVNSQWFLQL</sequence>
<keyword evidence="1" id="KW-0132">Cell division</keyword>
<keyword evidence="3" id="KW-0131">Cell cycle</keyword>
<name>A0A4P9XV37_9FUNG</name>
<dbReference type="Proteomes" id="UP000271241">
    <property type="component" value="Unassembled WGS sequence"/>
</dbReference>
<dbReference type="SMART" id="SM00385">
    <property type="entry name" value="CYCLIN"/>
    <property type="match status" value="1"/>
</dbReference>
<dbReference type="PROSITE" id="PS00292">
    <property type="entry name" value="CYCLINS"/>
    <property type="match status" value="1"/>
</dbReference>
<feature type="domain" description="Cyclin-like" evidence="6">
    <location>
        <begin position="228"/>
        <end position="325"/>
    </location>
</feature>
<keyword evidence="2 4" id="KW-0195">Cyclin</keyword>
<proteinExistence type="inferred from homology"/>